<gene>
    <name evidence="1" type="ORF">PCOR1329_LOCUS55912</name>
</gene>
<sequence length="357" mass="38520">EELLTSQCWAELGTCDKSPVALPPAELATLGDDWEPMAHAHYKVVKTVTAKPSKYTLDFTTADDDFFGYLDIHGWQFVATEIKVKAISMHTLHDKIYAGELIIVHDLMGDRLATSGPMHQVMISIPLEIGTPSPMLQALGMDISNYEAVRHGNGYTQLGDFDLGQLLAPTFADGAAWYWYSGGPALDPGTACTAWGARWLVAGKPMSVSATQLNSLALQVSGMDSSQATVATPSIWQGSLPAFAVDKDGSACDVSVEHGVSYSYDFVSCWPKFELPVNECGSTAATGRSPIDINTASAVDPHPEYPDDFLSRVNWKPMAGLTVGPAACRDFAERISIEFHSGCSCKFRTCCCLLFGT</sequence>
<dbReference type="Proteomes" id="UP001189429">
    <property type="component" value="Unassembled WGS sequence"/>
</dbReference>
<evidence type="ECO:0000313" key="2">
    <source>
        <dbReference type="Proteomes" id="UP001189429"/>
    </source>
</evidence>
<feature type="non-terminal residue" evidence="1">
    <location>
        <position position="1"/>
    </location>
</feature>
<dbReference type="InterPro" id="IPR036398">
    <property type="entry name" value="CA_dom_sf"/>
</dbReference>
<organism evidence="1 2">
    <name type="scientific">Prorocentrum cordatum</name>
    <dbReference type="NCBI Taxonomy" id="2364126"/>
    <lineage>
        <taxon>Eukaryota</taxon>
        <taxon>Sar</taxon>
        <taxon>Alveolata</taxon>
        <taxon>Dinophyceae</taxon>
        <taxon>Prorocentrales</taxon>
        <taxon>Prorocentraceae</taxon>
        <taxon>Prorocentrum</taxon>
    </lineage>
</organism>
<name>A0ABN9V9F8_9DINO</name>
<evidence type="ECO:0000313" key="1">
    <source>
        <dbReference type="EMBL" id="CAK0869611.1"/>
    </source>
</evidence>
<dbReference type="Gene3D" id="3.10.200.10">
    <property type="entry name" value="Alpha carbonic anhydrase"/>
    <property type="match status" value="1"/>
</dbReference>
<dbReference type="SUPFAM" id="SSF51069">
    <property type="entry name" value="Carbonic anhydrase"/>
    <property type="match status" value="1"/>
</dbReference>
<reference evidence="1" key="1">
    <citation type="submission" date="2023-10" db="EMBL/GenBank/DDBJ databases">
        <authorList>
            <person name="Chen Y."/>
            <person name="Shah S."/>
            <person name="Dougan E. K."/>
            <person name="Thang M."/>
            <person name="Chan C."/>
        </authorList>
    </citation>
    <scope>NUCLEOTIDE SEQUENCE [LARGE SCALE GENOMIC DNA]</scope>
</reference>
<dbReference type="EMBL" id="CAUYUJ010016867">
    <property type="protein sequence ID" value="CAK0869611.1"/>
    <property type="molecule type" value="Genomic_DNA"/>
</dbReference>
<comment type="caution">
    <text evidence="1">The sequence shown here is derived from an EMBL/GenBank/DDBJ whole genome shotgun (WGS) entry which is preliminary data.</text>
</comment>
<keyword evidence="2" id="KW-1185">Reference proteome</keyword>
<proteinExistence type="predicted"/>
<protein>
    <submittedName>
        <fullName evidence="1">Uncharacterized protein</fullName>
    </submittedName>
</protein>
<accession>A0ABN9V9F8</accession>